<dbReference type="AlphaFoldDB" id="A0A7E4VQK9"/>
<accession>A0A7E4VQK9</accession>
<reference evidence="1" key="1">
    <citation type="journal article" date="2013" name="Genetics">
        <title>The draft genome and transcriptome of Panagrellus redivivus are shaped by the harsh demands of a free-living lifestyle.</title>
        <authorList>
            <person name="Srinivasan J."/>
            <person name="Dillman A.R."/>
            <person name="Macchietto M.G."/>
            <person name="Heikkinen L."/>
            <person name="Lakso M."/>
            <person name="Fracchia K.M."/>
            <person name="Antoshechkin I."/>
            <person name="Mortazavi A."/>
            <person name="Wong G."/>
            <person name="Sternberg P.W."/>
        </authorList>
    </citation>
    <scope>NUCLEOTIDE SEQUENCE [LARGE SCALE GENOMIC DNA]</scope>
    <source>
        <strain evidence="1">MT8872</strain>
    </source>
</reference>
<proteinExistence type="predicted"/>
<evidence type="ECO:0000313" key="2">
    <source>
        <dbReference type="WBParaSite" id="Pan_g23980.t1"/>
    </source>
</evidence>
<name>A0A7E4VQK9_PANRE</name>
<dbReference type="WBParaSite" id="Pan_g23980.t1">
    <property type="protein sequence ID" value="Pan_g23980.t1"/>
    <property type="gene ID" value="Pan_g23980"/>
</dbReference>
<dbReference type="Proteomes" id="UP000492821">
    <property type="component" value="Unassembled WGS sequence"/>
</dbReference>
<evidence type="ECO:0000313" key="1">
    <source>
        <dbReference type="Proteomes" id="UP000492821"/>
    </source>
</evidence>
<sequence>MVNSPVNSLKRRFPFTSDADCLDMETCCPEKRIKELSEQFEAQTKLERPKVCLRCLAGESGHITHVLSTPPEGMDTN</sequence>
<protein>
    <submittedName>
        <fullName evidence="2">Uncharacterized protein</fullName>
    </submittedName>
</protein>
<organism evidence="1 2">
    <name type="scientific">Panagrellus redivivus</name>
    <name type="common">Microworm</name>
    <dbReference type="NCBI Taxonomy" id="6233"/>
    <lineage>
        <taxon>Eukaryota</taxon>
        <taxon>Metazoa</taxon>
        <taxon>Ecdysozoa</taxon>
        <taxon>Nematoda</taxon>
        <taxon>Chromadorea</taxon>
        <taxon>Rhabditida</taxon>
        <taxon>Tylenchina</taxon>
        <taxon>Panagrolaimomorpha</taxon>
        <taxon>Panagrolaimoidea</taxon>
        <taxon>Panagrolaimidae</taxon>
        <taxon>Panagrellus</taxon>
    </lineage>
</organism>
<reference evidence="2" key="2">
    <citation type="submission" date="2020-10" db="UniProtKB">
        <authorList>
            <consortium name="WormBaseParasite"/>
        </authorList>
    </citation>
    <scope>IDENTIFICATION</scope>
</reference>
<keyword evidence="1" id="KW-1185">Reference proteome</keyword>